<dbReference type="Gene3D" id="2.60.40.4270">
    <property type="entry name" value="Listeria-Bacteroides repeat domain"/>
    <property type="match status" value="3"/>
</dbReference>
<dbReference type="Pfam" id="PF09479">
    <property type="entry name" value="Flg_new"/>
    <property type="match status" value="2"/>
</dbReference>
<reference evidence="3 4" key="1">
    <citation type="submission" date="2018-08" db="EMBL/GenBank/DDBJ databases">
        <title>A genome reference for cultivated species of the human gut microbiota.</title>
        <authorList>
            <person name="Zou Y."/>
            <person name="Xue W."/>
            <person name="Luo G."/>
        </authorList>
    </citation>
    <scope>NUCLEOTIDE SEQUENCE [LARGE SCALE GENOMIC DNA]</scope>
    <source>
        <strain evidence="3 4">AF04-15</strain>
    </source>
</reference>
<dbReference type="Proteomes" id="UP000283880">
    <property type="component" value="Unassembled WGS sequence"/>
</dbReference>
<feature type="compositionally biased region" description="Polar residues" evidence="2">
    <location>
        <begin position="247"/>
        <end position="258"/>
    </location>
</feature>
<organism evidence="3 4">
    <name type="scientific">Enterocloster asparagiformis</name>
    <dbReference type="NCBI Taxonomy" id="333367"/>
    <lineage>
        <taxon>Bacteria</taxon>
        <taxon>Bacillati</taxon>
        <taxon>Bacillota</taxon>
        <taxon>Clostridia</taxon>
        <taxon>Lachnospirales</taxon>
        <taxon>Lachnospiraceae</taxon>
        <taxon>Enterocloster</taxon>
    </lineage>
</organism>
<evidence type="ECO:0008006" key="5">
    <source>
        <dbReference type="Google" id="ProtNLM"/>
    </source>
</evidence>
<dbReference type="GO" id="GO:0030313">
    <property type="term" value="C:cell envelope"/>
    <property type="evidence" value="ECO:0007669"/>
    <property type="project" value="UniProtKB-SubCell"/>
</dbReference>
<evidence type="ECO:0000256" key="2">
    <source>
        <dbReference type="SAM" id="MobiDB-lite"/>
    </source>
</evidence>
<evidence type="ECO:0000313" key="3">
    <source>
        <dbReference type="EMBL" id="RGX21508.1"/>
    </source>
</evidence>
<evidence type="ECO:0000313" key="4">
    <source>
        <dbReference type="Proteomes" id="UP000283880"/>
    </source>
</evidence>
<dbReference type="EMBL" id="QSBM01000031">
    <property type="protein sequence ID" value="RGX21508.1"/>
    <property type="molecule type" value="Genomic_DNA"/>
</dbReference>
<comment type="subcellular location">
    <subcellularLocation>
        <location evidence="1">Cell envelope</location>
    </subcellularLocation>
</comment>
<feature type="non-terminal residue" evidence="3">
    <location>
        <position position="1297"/>
    </location>
</feature>
<feature type="compositionally biased region" description="Acidic residues" evidence="2">
    <location>
        <begin position="292"/>
        <end position="330"/>
    </location>
</feature>
<feature type="compositionally biased region" description="Low complexity" evidence="2">
    <location>
        <begin position="282"/>
        <end position="291"/>
    </location>
</feature>
<dbReference type="InterPro" id="IPR013378">
    <property type="entry name" value="InlB-like_B-rpt"/>
</dbReference>
<dbReference type="RefSeq" id="WP_207662906.1">
    <property type="nucleotide sequence ID" value="NZ_QSBM01000031.1"/>
</dbReference>
<sequence>MERRTRRRAFARNVYSAQKRLLAFLLAAAMILTNVGSDLSVAFAGTSESVVFELTGSELVRAVEEAIASGNEVTREDLDFTNGKVEQFEKLFFGEGKLYEAYPEFDGGGGINSELRIFVRLPEDADDMYMVTGDEEILFLYINNGDGTIRCSTNITRTVDGEEKVKKTKSVTIRSYESAFGDEEVNIIPDQPKQDVNEATSSTADKENTNTDQSNQTNENTTPAEDQGAGDAAQDEIDKENAAAPDQNVTDGENNAQAPQEDVAAPDGEAQMPDAGNQGENAPEADAADQAAEPEGDTAEPNAADEPEEAAEPEGDTAEPEEAAEPEDNAEPIASVIRHYAPVVADNENGEAAPADDSQKEQVADVPDSADQAEAPNEDAAVEEPKAEEPKADEPAADAPAAGDTVTTPDGNTADGAVTTPDENGTGDVATAPDENGTGDAATTPDENGTGDVTAPQEPTDETPAPTPDTPAAGEDQNNGQPAGTPDANQPQAPEEELPQESVVTIIPPATPSEGTQQKPEDNVSAANTSDLVGMGYCSTAKAYSVTLNQLKALDDFEGYKVTYDIAPKASARIVDGPRGVEEGGTLVFGVKNQIGYAIEAVAVNGETLEADSVTDNDDGSQTAWYTVPEVYEEQEVVVTMTESGEHPEFSATLPMSDGTIIHLYAEEGVLPAGVKAEASVVTGIEDVVKANVEAEAEAAGEQKEVVASLSYNIDLLDKDGHKLDDQIWSGSVQVTFTGAPIEEKSKEADVVEVMYVATTKEDEAQAKVTADDVVAVEAAAEPVEVFGEESVEAVTFEAEHFSTYTVVFTHKDREKRTTLKINLKSTTGESLNGSAVNYTFWSEDAVSVQNIAESIFTNIGDGYTFEKAEIGSGKNAIEIDSLRYRTKGIINLQQIFEYHAKGNYSWDWDSLENNDEIIFVYNDNKVQLTFDLGDYSGSQKVNPIRAKAATMVTLPDGAGLKRNGYVLLGWSTSRDSSAVEENAQYVGYLPLRTSYEMPFRDTTLYAVWAKNSGTVYGQITIAVRKDGIIPDEPAIRYEGYEYLVTKKPVNLLDYFSPIHTVSGVDKVKEALKDQFYNDVNIYNANNRYWNPNTQYVDWYVIKDQRNDSTWHIDGVVRQYTSVYLNYDRNGVPSGSEYGLAPDSGECRRGDWATVSDQHTLKWPGYEFTGWNTAADGSGTSYAAGSRIKMDSTITLYAQWKEKNSVTIRYQAVGNGGSVSRDGENLNPETGIAQGSTATAKAGYKFNGWYSDPGCTVKVSDANEYKPDRPVSGWIGGTTFYAKFTAKEDVSYKVNYL</sequence>
<feature type="compositionally biased region" description="Low complexity" evidence="2">
    <location>
        <begin position="454"/>
        <end position="464"/>
    </location>
</feature>
<feature type="compositionally biased region" description="Polar residues" evidence="2">
    <location>
        <begin position="210"/>
        <end position="223"/>
    </location>
</feature>
<feature type="region of interest" description="Disordered" evidence="2">
    <location>
        <begin position="183"/>
        <end position="499"/>
    </location>
</feature>
<evidence type="ECO:0000256" key="1">
    <source>
        <dbReference type="ARBA" id="ARBA00004196"/>
    </source>
</evidence>
<feature type="compositionally biased region" description="Low complexity" evidence="2">
    <location>
        <begin position="397"/>
        <end position="410"/>
    </location>
</feature>
<feature type="compositionally biased region" description="Basic and acidic residues" evidence="2">
    <location>
        <begin position="383"/>
        <end position="394"/>
    </location>
</feature>
<accession>A0A413F780</accession>
<gene>
    <name evidence="3" type="ORF">DWV29_26415</name>
</gene>
<comment type="caution">
    <text evidence="3">The sequence shown here is derived from an EMBL/GenBank/DDBJ whole genome shotgun (WGS) entry which is preliminary data.</text>
</comment>
<proteinExistence type="predicted"/>
<dbReference type="InterPro" id="IPR042229">
    <property type="entry name" value="Listeria/Bacterioides_rpt_sf"/>
</dbReference>
<protein>
    <recommendedName>
        <fullName evidence="5">Doubled motif LPXTG anchor domain-containing protein</fullName>
    </recommendedName>
</protein>
<name>A0A413F780_9FIRM</name>